<reference evidence="13" key="2">
    <citation type="submission" date="2015-01" db="EMBL/GenBank/DDBJ databases">
        <title>Evolutionary Origins and Diversification of the Mycorrhizal Mutualists.</title>
        <authorList>
            <consortium name="DOE Joint Genome Institute"/>
            <consortium name="Mycorrhizal Genomics Consortium"/>
            <person name="Kohler A."/>
            <person name="Kuo A."/>
            <person name="Nagy L.G."/>
            <person name="Floudas D."/>
            <person name="Copeland A."/>
            <person name="Barry K.W."/>
            <person name="Cichocki N."/>
            <person name="Veneault-Fourrey C."/>
            <person name="LaButti K."/>
            <person name="Lindquist E.A."/>
            <person name="Lipzen A."/>
            <person name="Lundell T."/>
            <person name="Morin E."/>
            <person name="Murat C."/>
            <person name="Riley R."/>
            <person name="Ohm R."/>
            <person name="Sun H."/>
            <person name="Tunlid A."/>
            <person name="Henrissat B."/>
            <person name="Grigoriev I.V."/>
            <person name="Hibbett D.S."/>
            <person name="Martin F."/>
        </authorList>
    </citation>
    <scope>NUCLEOTIDE SEQUENCE [LARGE SCALE GENOMIC DNA]</scope>
    <source>
        <strain evidence="13">MAFF 305830</strain>
    </source>
</reference>
<sequence>MSFLTGTLAGAVFAGGVYYSFSYRLRTEVVQYKSSLHRLSEEMIDPRSGVKLPAPAAERIAPAPFSALVKQQWNEQVGNTFRKVTEWRPRG</sequence>
<dbReference type="GO" id="GO:0061617">
    <property type="term" value="C:MICOS complex"/>
    <property type="evidence" value="ECO:0007669"/>
    <property type="project" value="UniProtKB-UniRule"/>
</dbReference>
<evidence type="ECO:0000256" key="11">
    <source>
        <dbReference type="RuleBase" id="RU363010"/>
    </source>
</evidence>
<evidence type="ECO:0000256" key="2">
    <source>
        <dbReference type="ARBA" id="ARBA00004370"/>
    </source>
</evidence>
<dbReference type="GO" id="GO:0042407">
    <property type="term" value="P:cristae formation"/>
    <property type="evidence" value="ECO:0007669"/>
    <property type="project" value="InterPro"/>
</dbReference>
<evidence type="ECO:0000256" key="7">
    <source>
        <dbReference type="ARBA" id="ARBA00023128"/>
    </source>
</evidence>
<comment type="function">
    <text evidence="1 11">Component of the MICOS complex, a large protein complex of the mitochondrial inner membrane that plays crucial roles in the maintenance of crista junctions, inner membrane architecture, and formation of contact sites to the outer membrane.</text>
</comment>
<comment type="similarity">
    <text evidence="3 11">Belongs to the MICOS complex subunit Mic12 family.</text>
</comment>
<comment type="subunit">
    <text evidence="11">Component of the mitochondrial contact site and cristae organizing system (MICOS) complex.</text>
</comment>
<organism evidence="12 13">
    <name type="scientific">Serendipita vermifera MAFF 305830</name>
    <dbReference type="NCBI Taxonomy" id="933852"/>
    <lineage>
        <taxon>Eukaryota</taxon>
        <taxon>Fungi</taxon>
        <taxon>Dikarya</taxon>
        <taxon>Basidiomycota</taxon>
        <taxon>Agaricomycotina</taxon>
        <taxon>Agaricomycetes</taxon>
        <taxon>Sebacinales</taxon>
        <taxon>Serendipitaceae</taxon>
        <taxon>Serendipita</taxon>
    </lineage>
</organism>
<evidence type="ECO:0000256" key="3">
    <source>
        <dbReference type="ARBA" id="ARBA00009188"/>
    </source>
</evidence>
<reference evidence="12 13" key="1">
    <citation type="submission" date="2014-04" db="EMBL/GenBank/DDBJ databases">
        <authorList>
            <consortium name="DOE Joint Genome Institute"/>
            <person name="Kuo A."/>
            <person name="Zuccaro A."/>
            <person name="Kohler A."/>
            <person name="Nagy L.G."/>
            <person name="Floudas D."/>
            <person name="Copeland A."/>
            <person name="Barry K.W."/>
            <person name="Cichocki N."/>
            <person name="Veneault-Fourrey C."/>
            <person name="LaButti K."/>
            <person name="Lindquist E.A."/>
            <person name="Lipzen A."/>
            <person name="Lundell T."/>
            <person name="Morin E."/>
            <person name="Murat C."/>
            <person name="Sun H."/>
            <person name="Tunlid A."/>
            <person name="Henrissat B."/>
            <person name="Grigoriev I.V."/>
            <person name="Hibbett D.S."/>
            <person name="Martin F."/>
            <person name="Nordberg H.P."/>
            <person name="Cantor M.N."/>
            <person name="Hua S.X."/>
        </authorList>
    </citation>
    <scope>NUCLEOTIDE SEQUENCE [LARGE SCALE GENOMIC DNA]</scope>
    <source>
        <strain evidence="12 13">MAFF 305830</strain>
    </source>
</reference>
<evidence type="ECO:0000256" key="9">
    <source>
        <dbReference type="ARBA" id="ARBA00032159"/>
    </source>
</evidence>
<gene>
    <name evidence="12" type="ORF">M408DRAFT_17429</name>
</gene>
<keyword evidence="13" id="KW-1185">Reference proteome</keyword>
<dbReference type="Pfam" id="PF17050">
    <property type="entry name" value="AIM5"/>
    <property type="match status" value="1"/>
</dbReference>
<keyword evidence="11" id="KW-0999">Mitochondrion inner membrane</keyword>
<evidence type="ECO:0000256" key="6">
    <source>
        <dbReference type="ARBA" id="ARBA00022989"/>
    </source>
</evidence>
<dbReference type="HOGENOM" id="CLU_177949_0_0_1"/>
<dbReference type="Proteomes" id="UP000054097">
    <property type="component" value="Unassembled WGS sequence"/>
</dbReference>
<keyword evidence="5" id="KW-0812">Transmembrane</keyword>
<evidence type="ECO:0000313" key="13">
    <source>
        <dbReference type="Proteomes" id="UP000054097"/>
    </source>
</evidence>
<dbReference type="EMBL" id="KN824318">
    <property type="protein sequence ID" value="KIM24970.1"/>
    <property type="molecule type" value="Genomic_DNA"/>
</dbReference>
<accession>A0A0C3AK65</accession>
<evidence type="ECO:0000313" key="12">
    <source>
        <dbReference type="EMBL" id="KIM24970.1"/>
    </source>
</evidence>
<dbReference type="GO" id="GO:0044284">
    <property type="term" value="C:mitochondrial crista junction"/>
    <property type="evidence" value="ECO:0007669"/>
    <property type="project" value="InterPro"/>
</dbReference>
<evidence type="ECO:0000256" key="5">
    <source>
        <dbReference type="ARBA" id="ARBA00022692"/>
    </source>
</evidence>
<protein>
    <recommendedName>
        <fullName evidence="4 11">MICOS complex subunit MIC12</fullName>
    </recommendedName>
    <alternativeName>
        <fullName evidence="10 11">Altered inheritance of mitochondria protein 5, mitochondrial</fullName>
    </alternativeName>
    <alternativeName>
        <fullName evidence="9 11">Found in mitochondrial proteome protein 51</fullName>
    </alternativeName>
</protein>
<evidence type="ECO:0000256" key="10">
    <source>
        <dbReference type="ARBA" id="ARBA00032985"/>
    </source>
</evidence>
<comment type="subcellular location">
    <subcellularLocation>
        <location evidence="2">Membrane</location>
    </subcellularLocation>
    <subcellularLocation>
        <location evidence="11">Mitochondrion inner membrane</location>
        <topology evidence="11">Single-pass membrane protein</topology>
    </subcellularLocation>
</comment>
<name>A0A0C3AK65_SERVB</name>
<keyword evidence="7 11" id="KW-0496">Mitochondrion</keyword>
<keyword evidence="6" id="KW-1133">Transmembrane helix</keyword>
<dbReference type="InterPro" id="IPR031463">
    <property type="entry name" value="Mic12"/>
</dbReference>
<proteinExistence type="inferred from homology"/>
<evidence type="ECO:0000256" key="4">
    <source>
        <dbReference type="ARBA" id="ARBA00018170"/>
    </source>
</evidence>
<evidence type="ECO:0000256" key="8">
    <source>
        <dbReference type="ARBA" id="ARBA00023136"/>
    </source>
</evidence>
<dbReference type="OrthoDB" id="3351225at2759"/>
<keyword evidence="8" id="KW-0472">Membrane</keyword>
<evidence type="ECO:0000256" key="1">
    <source>
        <dbReference type="ARBA" id="ARBA00002689"/>
    </source>
</evidence>
<dbReference type="AlphaFoldDB" id="A0A0C3AK65"/>